<feature type="domain" description="ATP-grasp" evidence="5">
    <location>
        <begin position="108"/>
        <end position="308"/>
    </location>
</feature>
<dbReference type="PROSITE" id="PS50975">
    <property type="entry name" value="ATP_GRASP"/>
    <property type="match status" value="1"/>
</dbReference>
<dbReference type="GO" id="GO:0005524">
    <property type="term" value="F:ATP binding"/>
    <property type="evidence" value="ECO:0007669"/>
    <property type="project" value="UniProtKB-UniRule"/>
</dbReference>
<sequence length="413" mass="45639">MLNTVAIVDALSTGNELAKKFMESGYRVVHVWNDFTRQTRVSGFVETIKYEGSCEQIVSRLRKYDIRYVIAGSDSGIELADMLASMMGIVEGNSPETTAWRRNKYHSHQVLAENGLRSIKQFKSSSAEALVNWANECCGYPVIVKPLNSGASDGVTLCENAKEVAQAAAKQLGQKNLLGYVNEELLIQELVDGVQYFVNTLSWNGKHHVTDIWEQIRSRVNGGAYNFEGMHLIPGDEPTAHLLSSYACDVLSALGVNYGAAHNEIILTSEGPVLIEANARLMGASINEESFTRCLGYTQVSRCVEMYLEPGRFLNELVGKDYRLLSGVSEVSFLFTGDGLLAGMPAREAIENLPSFSNFFGLPTLGQQVKKTTDTKGLPGFVYLVNDNKTQLEQDFQQILTWQSEGKIFDIIS</sequence>
<dbReference type="PANTHER" id="PTHR43585:SF2">
    <property type="entry name" value="ATP-GRASP ENZYME FSQD"/>
    <property type="match status" value="1"/>
</dbReference>
<accession>A0A1X0WFE8</accession>
<evidence type="ECO:0000256" key="2">
    <source>
        <dbReference type="ARBA" id="ARBA00022741"/>
    </source>
</evidence>
<keyword evidence="3 4" id="KW-0067">ATP-binding</keyword>
<dbReference type="GeneID" id="93565983"/>
<dbReference type="EMBL" id="MRWE01000015">
    <property type="protein sequence ID" value="ORJ25492.1"/>
    <property type="molecule type" value="Genomic_DNA"/>
</dbReference>
<evidence type="ECO:0000313" key="7">
    <source>
        <dbReference type="Proteomes" id="UP000192536"/>
    </source>
</evidence>
<dbReference type="Pfam" id="PF13535">
    <property type="entry name" value="ATP-grasp_4"/>
    <property type="match status" value="1"/>
</dbReference>
<dbReference type="SUPFAM" id="SSF56059">
    <property type="entry name" value="Glutathione synthetase ATP-binding domain-like"/>
    <property type="match status" value="1"/>
</dbReference>
<dbReference type="GO" id="GO:0016874">
    <property type="term" value="F:ligase activity"/>
    <property type="evidence" value="ECO:0007669"/>
    <property type="project" value="UniProtKB-KW"/>
</dbReference>
<dbReference type="Gene3D" id="3.30.470.20">
    <property type="entry name" value="ATP-grasp fold, B domain"/>
    <property type="match status" value="1"/>
</dbReference>
<keyword evidence="2 4" id="KW-0547">Nucleotide-binding</keyword>
<dbReference type="NCBIfam" id="NF005543">
    <property type="entry name" value="PRK07206.1"/>
    <property type="match status" value="1"/>
</dbReference>
<dbReference type="PANTHER" id="PTHR43585">
    <property type="entry name" value="FUMIPYRROLE BIOSYNTHESIS PROTEIN C"/>
    <property type="match status" value="1"/>
</dbReference>
<keyword evidence="7" id="KW-1185">Reference proteome</keyword>
<protein>
    <submittedName>
        <fullName evidence="6">Biotin carboxylase</fullName>
    </submittedName>
</protein>
<evidence type="ECO:0000259" key="5">
    <source>
        <dbReference type="PROSITE" id="PS50975"/>
    </source>
</evidence>
<dbReference type="InterPro" id="IPR011761">
    <property type="entry name" value="ATP-grasp"/>
</dbReference>
<reference evidence="6 7" key="1">
    <citation type="journal article" date="2017" name="Int. J. Syst. Evol. Microbiol.">
        <title>Rouxiella badensis sp. nov. and Rouxiella silvae sp. nov. isolated from peat bog soil in Germany and emendation of the genus description.</title>
        <authorList>
            <person name="Le Fleche-Mateos A."/>
            <person name="Kugler J.H."/>
            <person name="Hansen S.H."/>
            <person name="Syldatk C."/>
            <person name="Hausmann R."/>
            <person name="Lomprez F."/>
            <person name="Vandenbogaert M."/>
            <person name="Manuguerra J.C."/>
            <person name="Grimont P.A."/>
        </authorList>
    </citation>
    <scope>NUCLEOTIDE SEQUENCE [LARGE SCALE GENOMIC DNA]</scope>
    <source>
        <strain evidence="6 7">DSM 100043</strain>
    </source>
</reference>
<name>A0A1X0WFE8_9GAMM</name>
<proteinExistence type="predicted"/>
<evidence type="ECO:0000256" key="1">
    <source>
        <dbReference type="ARBA" id="ARBA00022598"/>
    </source>
</evidence>
<organism evidence="6 7">
    <name type="scientific">Rouxiella badensis</name>
    <dbReference type="NCBI Taxonomy" id="1646377"/>
    <lineage>
        <taxon>Bacteria</taxon>
        <taxon>Pseudomonadati</taxon>
        <taxon>Pseudomonadota</taxon>
        <taxon>Gammaproteobacteria</taxon>
        <taxon>Enterobacterales</taxon>
        <taxon>Yersiniaceae</taxon>
        <taxon>Rouxiella</taxon>
    </lineage>
</organism>
<dbReference type="RefSeq" id="WP_084912550.1">
    <property type="nucleotide sequence ID" value="NZ_CAUQAZ010000188.1"/>
</dbReference>
<comment type="caution">
    <text evidence="6">The sequence shown here is derived from an EMBL/GenBank/DDBJ whole genome shotgun (WGS) entry which is preliminary data.</text>
</comment>
<evidence type="ECO:0000256" key="4">
    <source>
        <dbReference type="PROSITE-ProRule" id="PRU00409"/>
    </source>
</evidence>
<dbReference type="InterPro" id="IPR052032">
    <property type="entry name" value="ATP-dep_AA_Ligase"/>
</dbReference>
<dbReference type="STRING" id="1646377.BS640_10845"/>
<evidence type="ECO:0000313" key="6">
    <source>
        <dbReference type="EMBL" id="ORJ25492.1"/>
    </source>
</evidence>
<dbReference type="Proteomes" id="UP000192536">
    <property type="component" value="Unassembled WGS sequence"/>
</dbReference>
<keyword evidence="1" id="KW-0436">Ligase</keyword>
<gene>
    <name evidence="6" type="ORF">BS640_10845</name>
</gene>
<dbReference type="AlphaFoldDB" id="A0A1X0WFE8"/>
<evidence type="ECO:0000256" key="3">
    <source>
        <dbReference type="ARBA" id="ARBA00022840"/>
    </source>
</evidence>
<dbReference type="GO" id="GO:0046872">
    <property type="term" value="F:metal ion binding"/>
    <property type="evidence" value="ECO:0007669"/>
    <property type="project" value="InterPro"/>
</dbReference>